<evidence type="ECO:0000256" key="1">
    <source>
        <dbReference type="ARBA" id="ARBA00022729"/>
    </source>
</evidence>
<dbReference type="Pfam" id="PF18962">
    <property type="entry name" value="Por_Secre_tail"/>
    <property type="match status" value="1"/>
</dbReference>
<organism evidence="6 7">
    <name type="scientific">Aquiflexum gelatinilyticum</name>
    <dbReference type="NCBI Taxonomy" id="2961943"/>
    <lineage>
        <taxon>Bacteria</taxon>
        <taxon>Pseudomonadati</taxon>
        <taxon>Bacteroidota</taxon>
        <taxon>Cytophagia</taxon>
        <taxon>Cytophagales</taxon>
        <taxon>Cyclobacteriaceae</taxon>
        <taxon>Aquiflexum</taxon>
    </lineage>
</organism>
<dbReference type="InterPro" id="IPR026444">
    <property type="entry name" value="Secre_tail"/>
</dbReference>
<dbReference type="Pfam" id="PF13385">
    <property type="entry name" value="Laminin_G_3"/>
    <property type="match status" value="1"/>
</dbReference>
<dbReference type="RefSeq" id="WP_258422493.1">
    <property type="nucleotide sequence ID" value="NZ_JANSUY010000003.1"/>
</dbReference>
<dbReference type="SUPFAM" id="SSF117281">
    <property type="entry name" value="Kelch motif"/>
    <property type="match status" value="1"/>
</dbReference>
<feature type="compositionally biased region" description="Polar residues" evidence="3">
    <location>
        <begin position="2133"/>
        <end position="2145"/>
    </location>
</feature>
<dbReference type="Pfam" id="PF02368">
    <property type="entry name" value="Big_2"/>
    <property type="match status" value="1"/>
</dbReference>
<dbReference type="Gene3D" id="2.60.40.10">
    <property type="entry name" value="Immunoglobulins"/>
    <property type="match status" value="1"/>
</dbReference>
<dbReference type="SMART" id="SM00560">
    <property type="entry name" value="LamGL"/>
    <property type="match status" value="1"/>
</dbReference>
<gene>
    <name evidence="6" type="ORF">NU887_06150</name>
</gene>
<protein>
    <submittedName>
        <fullName evidence="6">Malectin domain-containing carbohydrate-binding protein</fullName>
    </submittedName>
</protein>
<dbReference type="SMART" id="SM00635">
    <property type="entry name" value="BID_2"/>
    <property type="match status" value="1"/>
</dbReference>
<keyword evidence="1" id="KW-0732">Signal</keyword>
<dbReference type="PANTHER" id="PTHR45632">
    <property type="entry name" value="LD33804P"/>
    <property type="match status" value="1"/>
</dbReference>
<dbReference type="GO" id="GO:0005975">
    <property type="term" value="P:carbohydrate metabolic process"/>
    <property type="evidence" value="ECO:0007669"/>
    <property type="project" value="UniProtKB-ARBA"/>
</dbReference>
<proteinExistence type="predicted"/>
<dbReference type="InterPro" id="IPR008979">
    <property type="entry name" value="Galactose-bd-like_sf"/>
</dbReference>
<dbReference type="GO" id="GO:0016020">
    <property type="term" value="C:membrane"/>
    <property type="evidence" value="ECO:0007669"/>
    <property type="project" value="InterPro"/>
</dbReference>
<dbReference type="Proteomes" id="UP001142175">
    <property type="component" value="Unassembled WGS sequence"/>
</dbReference>
<dbReference type="InterPro" id="IPR013320">
    <property type="entry name" value="ConA-like_dom_sf"/>
</dbReference>
<dbReference type="EMBL" id="JANSUY010000003">
    <property type="protein sequence ID" value="MCR9014611.1"/>
    <property type="molecule type" value="Genomic_DNA"/>
</dbReference>
<dbReference type="Gene3D" id="2.60.120.430">
    <property type="entry name" value="Galactose-binding lectin"/>
    <property type="match status" value="1"/>
</dbReference>
<dbReference type="Gene3D" id="2.120.10.30">
    <property type="entry name" value="TolB, C-terminal domain"/>
    <property type="match status" value="1"/>
</dbReference>
<dbReference type="InterPro" id="IPR003343">
    <property type="entry name" value="Big_2"/>
</dbReference>
<evidence type="ECO:0000259" key="4">
    <source>
        <dbReference type="SMART" id="SM00560"/>
    </source>
</evidence>
<dbReference type="InterPro" id="IPR006652">
    <property type="entry name" value="Kelch_1"/>
</dbReference>
<evidence type="ECO:0000313" key="7">
    <source>
        <dbReference type="Proteomes" id="UP001142175"/>
    </source>
</evidence>
<evidence type="ECO:0000313" key="6">
    <source>
        <dbReference type="EMBL" id="MCR9014611.1"/>
    </source>
</evidence>
<dbReference type="SUPFAM" id="SSF49373">
    <property type="entry name" value="Invasin/intimin cell-adhesion fragments"/>
    <property type="match status" value="1"/>
</dbReference>
<accession>A0A9X2P4G6</accession>
<dbReference type="InterPro" id="IPR011042">
    <property type="entry name" value="6-blade_b-propeller_TolB-like"/>
</dbReference>
<dbReference type="Gene3D" id="2.120.10.80">
    <property type="entry name" value="Kelch-type beta propeller"/>
    <property type="match status" value="2"/>
</dbReference>
<dbReference type="SUPFAM" id="SSF49785">
    <property type="entry name" value="Galactose-binding domain-like"/>
    <property type="match status" value="1"/>
</dbReference>
<feature type="domain" description="BIG2" evidence="5">
    <location>
        <begin position="1825"/>
        <end position="1902"/>
    </location>
</feature>
<name>A0A9X2P4G6_9BACT</name>
<dbReference type="InterPro" id="IPR021720">
    <property type="entry name" value="Malectin_dom"/>
</dbReference>
<dbReference type="Pfam" id="PF11721">
    <property type="entry name" value="Malectin"/>
    <property type="match status" value="1"/>
</dbReference>
<dbReference type="Gene3D" id="2.60.120.200">
    <property type="match status" value="1"/>
</dbReference>
<evidence type="ECO:0000256" key="2">
    <source>
        <dbReference type="ARBA" id="ARBA00023157"/>
    </source>
</evidence>
<dbReference type="SMART" id="SM00612">
    <property type="entry name" value="Kelch"/>
    <property type="match status" value="4"/>
</dbReference>
<dbReference type="InterPro" id="IPR006558">
    <property type="entry name" value="LamG-like"/>
</dbReference>
<dbReference type="Gene3D" id="2.60.40.1080">
    <property type="match status" value="1"/>
</dbReference>
<feature type="region of interest" description="Disordered" evidence="3">
    <location>
        <begin position="350"/>
        <end position="371"/>
    </location>
</feature>
<dbReference type="InterPro" id="IPR013783">
    <property type="entry name" value="Ig-like_fold"/>
</dbReference>
<evidence type="ECO:0000256" key="3">
    <source>
        <dbReference type="SAM" id="MobiDB-lite"/>
    </source>
</evidence>
<keyword evidence="2" id="KW-1015">Disulfide bond</keyword>
<dbReference type="GO" id="GO:0004553">
    <property type="term" value="F:hydrolase activity, hydrolyzing O-glycosyl compounds"/>
    <property type="evidence" value="ECO:0007669"/>
    <property type="project" value="UniProtKB-ARBA"/>
</dbReference>
<sequence>MSHILKFPILFLNSLILFYLAFGQIPVYGQSVQFDLSTLNFNGFTPPSEGTALIFGPDNRLYLTRRKGEIQVYTIIKDANNSYTVSNHEIIFNVKNIPNYDDLGTPAWDGNLSSRKTRQITGIDVVGTASNPIIYVSSSDPKWGGPTGDKVLDTNSGIITKLTWTGSNWDAVDLVRGLPRSEENHSPNAVEYTVINGKPYLLVASGGFTNAGAPSASFAWITEYALSAALLSIDLDAIEVLPTKTDSRSGRKFKYDIPTLDDPSRPNVNGIYNPNEPGYDGIDVGDPFGGNDGLNMGMIVENGPVQIFSAGYRNAYDFVVTEEGKIFISDNGPNGTWGGLPENEGIPSIVNNNYNSLEPGNSSGQKSPSGEWVRNQDHLELITQDKDNYQFGSYYGGHPTPIRANPGVPYSLGASFPFNPGGAGLYTKSIGDDGGWVNLPPLYTPNEVFRTEILEPIAPGQPGFDFYAQNSLPVNWPPVPLSLANPNEADYRDPLNQNPNGPQPTFVTMWKKNTNGMDEYKASNFNGVLKGSLIAGRNDGYLHLVRLNSDGTLLSLEEDKWFLNGGNALGITTQGDEDIFPGTIWVATYDSRISILTPSSVPFCPPPGDPFYDPSADYDNDGFTNQDEIDNGTAYCDGASRPNDFDGDFISDLNDLDDDGDGILDALDPFQLGDVLNLPINNELFSDKTDGLGRPFGFRGLGLTGLMNNGESNPNWLNWLDKPGFGPLENDIYGGAAGAMLMAMTGGTANGLANNQEKGFQFGINVGNETGKFRISAGLLGFQAINGFYDIDHDGEMGIQMGDGTQSNFLKLVLTKTSIKASLEINDIEDPNPIIIPLSVEDRPMGSETVVFIINADPILGTVEPQIKIGSREIISLGTMILTGKVLEAVQDISKPLAVGIFGTSANPSKEFLINYDFFKVDGEQPYLTNQIPNITRQVSSPPREIDLSQFFGDNFGVENLSFSYSSTILSLTGVQIEGNMLTLTFPDSPYTGVITVRATDSFGYFVEQSFEISVVRANQIIYRINAGGQEVIGENNAPNWVPNDQNGTYNGIGYSVNGGTSSSSSLLFNNKHTSIPSYISESTFNSIFGNQREKTDAGNLRYTIPLPNGVYIINLYLGENSEGPINIDQRKFDIRLEGSTVRSNLDLVQKYGKGVAAVEQFEVIVSDGQLNIEFVKKTGNPIINAIEVIGTTLSTPISFTNPIPDQINTINQVLDGNLLCSATGGIGTILYSALNLPPGIDIEPVNGRLYGTVSPTAQTNQTYNVTIWATDSNSPVPNQEFTTFSWTILPFENWNIVNENQNYSERHEASFVQAGENFYVMGGRENSKTIDVYDYHQDSWRALSGVAPVSFNHFQATEYKGYIWVIGAFEDNAFPNEKPATHVWIFDPVLEQYFQGPEIPEDRRRGSAGLVVHNDKFYVIAGNKLGHNGQYVPYFDEFDPSTGIWTVLGDAPRPRDHFHAVTIGNKIYVASGRLSGGPGGTFGPVIKEVDVYDFETETWSTLPSSLDIPTPRAGAVVANFENKLLIAGGEIPGVGNELALNITEIFDPQTQTWSTGPNLNFRRHGTQGIVSGKGLFVAGGSPNRGSGSQRNMEFYGLNEPFGNSISKSLLVGPNAINMVNGISEDFEIDISEGNQGIILKEITFTGIDAGDFTVVLGGITNSMLLPYSSHTLRIEYIGEKDNPEANLLIKYDMGLELEIPIINSLLKVDGFTLINNENNVDLVELADGSQVQLGQINGLELNLKAISNPTSVGSVFLSLTGPVTLSRFDDEAPYSLLGDEGISLPLGDYSIVATPYTGAGGTGIAGKPLSIQFSIVDDVIPNIPVTGISISPTNPSIEVGGTLQLVSTISPTNATNQNIIWISSNENVATVNSTGLVIGISVGDAIISAMSEDGDYTSSASVSVIDTHSDLNLVGHWKMEENGGNILFDHSGNENNATVVNITGISWVSGQEGLALKPTGNSGSFGSVPHNPSLEFTNEITVAAWIKPSSLAKKAIISKGSPDGFFLMNQTNGKIEFRFNGTTNGTTYRLQSNQNYPTNGTWMHVAVTFNGTKSVIYINGVEDNSATYAPVTIRPNTTNLQIGAWDGINRWTGDLDEVRLYGRALNSTEILNLANSGGSFRTNENPVIKGGSANSQENNSALEKNTQERVENSKFGLKVYPNPVEDVLSIKMNVLDDVKVGILVYDMMGRMYVNQSTITENGEILLDLKQSRMAAGTYLLMLDMGNGRFTQVKFIKK</sequence>
<dbReference type="Pfam" id="PF05345">
    <property type="entry name" value="He_PIG"/>
    <property type="match status" value="1"/>
</dbReference>
<evidence type="ECO:0000259" key="5">
    <source>
        <dbReference type="SMART" id="SM00635"/>
    </source>
</evidence>
<keyword evidence="7" id="KW-1185">Reference proteome</keyword>
<dbReference type="InterPro" id="IPR015919">
    <property type="entry name" value="Cadherin-like_sf"/>
</dbReference>
<dbReference type="GO" id="GO:0005509">
    <property type="term" value="F:calcium ion binding"/>
    <property type="evidence" value="ECO:0007669"/>
    <property type="project" value="InterPro"/>
</dbReference>
<reference evidence="6" key="1">
    <citation type="submission" date="2022-08" db="EMBL/GenBank/DDBJ databases">
        <authorList>
            <person name="Zhang D."/>
        </authorList>
    </citation>
    <scope>NUCLEOTIDE SEQUENCE</scope>
    <source>
        <strain evidence="6">XJ19-11</strain>
    </source>
</reference>
<feature type="compositionally biased region" description="Polar residues" evidence="3">
    <location>
        <begin position="350"/>
        <end position="368"/>
    </location>
</feature>
<dbReference type="SUPFAM" id="SSF49899">
    <property type="entry name" value="Concanavalin A-like lectins/glucanases"/>
    <property type="match status" value="1"/>
</dbReference>
<comment type="caution">
    <text evidence="6">The sequence shown here is derived from an EMBL/GenBank/DDBJ whole genome shotgun (WGS) entry which is preliminary data.</text>
</comment>
<dbReference type="Pfam" id="PF24681">
    <property type="entry name" value="Kelch_KLHDC2_KLHL20_DRC7"/>
    <property type="match status" value="1"/>
</dbReference>
<feature type="domain" description="LamG-like jellyroll fold" evidence="4">
    <location>
        <begin position="1979"/>
        <end position="2109"/>
    </location>
</feature>
<dbReference type="SUPFAM" id="SSF49313">
    <property type="entry name" value="Cadherin-like"/>
    <property type="match status" value="1"/>
</dbReference>
<dbReference type="NCBIfam" id="TIGR04183">
    <property type="entry name" value="Por_Secre_tail"/>
    <property type="match status" value="1"/>
</dbReference>
<dbReference type="InterPro" id="IPR015915">
    <property type="entry name" value="Kelch-typ_b-propeller"/>
</dbReference>
<feature type="region of interest" description="Disordered" evidence="3">
    <location>
        <begin position="2123"/>
        <end position="2149"/>
    </location>
</feature>
<dbReference type="InterPro" id="IPR008964">
    <property type="entry name" value="Invasin/intimin_cell_adhesion"/>
</dbReference>